<dbReference type="SUPFAM" id="SSF55120">
    <property type="entry name" value="Pseudouridine synthase"/>
    <property type="match status" value="1"/>
</dbReference>
<evidence type="ECO:0000259" key="3">
    <source>
        <dbReference type="Pfam" id="PF00849"/>
    </source>
</evidence>
<comment type="caution">
    <text evidence="4">The sequence shown here is derived from an EMBL/GenBank/DDBJ whole genome shotgun (WGS) entry which is preliminary data.</text>
</comment>
<evidence type="ECO:0000256" key="1">
    <source>
        <dbReference type="ARBA" id="ARBA00010876"/>
    </source>
</evidence>
<dbReference type="CDD" id="cd02869">
    <property type="entry name" value="PseudoU_synth_RluA_like"/>
    <property type="match status" value="1"/>
</dbReference>
<dbReference type="Gene3D" id="3.30.2350.10">
    <property type="entry name" value="Pseudouridine synthase"/>
    <property type="match status" value="1"/>
</dbReference>
<proteinExistence type="inferred from homology"/>
<evidence type="ECO:0000256" key="2">
    <source>
        <dbReference type="SAM" id="MobiDB-lite"/>
    </source>
</evidence>
<dbReference type="GO" id="GO:0000455">
    <property type="term" value="P:enzyme-directed rRNA pseudouridine synthesis"/>
    <property type="evidence" value="ECO:0007669"/>
    <property type="project" value="TreeGrafter"/>
</dbReference>
<comment type="similarity">
    <text evidence="1">Belongs to the pseudouridine synthase RluA family.</text>
</comment>
<feature type="compositionally biased region" description="Polar residues" evidence="2">
    <location>
        <begin position="15"/>
        <end position="24"/>
    </location>
</feature>
<dbReference type="PANTHER" id="PTHR21600">
    <property type="entry name" value="MITOCHONDRIAL RNA PSEUDOURIDINE SYNTHASE"/>
    <property type="match status" value="1"/>
</dbReference>
<feature type="region of interest" description="Disordered" evidence="2">
    <location>
        <begin position="1"/>
        <end position="34"/>
    </location>
</feature>
<feature type="domain" description="Pseudouridine synthase RsuA/RluA-like" evidence="3">
    <location>
        <begin position="199"/>
        <end position="359"/>
    </location>
</feature>
<reference evidence="4" key="1">
    <citation type="submission" date="2023-08" db="EMBL/GenBank/DDBJ databases">
        <authorList>
            <person name="Chen Y."/>
            <person name="Shah S."/>
            <person name="Dougan E. K."/>
            <person name="Thang M."/>
            <person name="Chan C."/>
        </authorList>
    </citation>
    <scope>NUCLEOTIDE SEQUENCE</scope>
</reference>
<dbReference type="AlphaFoldDB" id="A0AA36MZB4"/>
<sequence length="373" mass="41414">MDMSSKQAEPDRFSGQDTSNTVWSMATPMPRDEPLLHAPSVAASLQDMQPQNSSNRAWAPATLQAAHAPSFGFLWSASMPRLPEFDLQGLANISWPSTTLQAASKALFLAAENRLEKEFEPRETASREEACRYTNHICQIVWSFSFSRCLTDELGHVLRHRLLHVGRNLDRRSPPEKAAKVIPQASHAMPAVLLRLRGILVVHKPPGWEVDAKGQMSGTGLYLSRYIQHQAPTSQVTRLAAFEYGLVHRLDVPSSGLILAGTTFEGLALLQWQMHTYAICREYAVLVAGCWPASRQRVSMPVQDFLSGQSFVDEHGRPAETHVKVAAHSRLSEGDGDQASLIIVSICTGRRHQIRVHAQWQGHPTVTDEKPQP</sequence>
<dbReference type="InterPro" id="IPR020103">
    <property type="entry name" value="PsdUridine_synth_cat_dom_sf"/>
</dbReference>
<dbReference type="Proteomes" id="UP001178507">
    <property type="component" value="Unassembled WGS sequence"/>
</dbReference>
<name>A0AA36MZB4_9DINO</name>
<dbReference type="GO" id="GO:0003723">
    <property type="term" value="F:RNA binding"/>
    <property type="evidence" value="ECO:0007669"/>
    <property type="project" value="InterPro"/>
</dbReference>
<dbReference type="PANTHER" id="PTHR21600:SF87">
    <property type="entry name" value="RNA PSEUDOURIDYLATE SYNTHASE DOMAIN-CONTAINING PROTEIN 1"/>
    <property type="match status" value="1"/>
</dbReference>
<dbReference type="GO" id="GO:0009982">
    <property type="term" value="F:pseudouridine synthase activity"/>
    <property type="evidence" value="ECO:0007669"/>
    <property type="project" value="InterPro"/>
</dbReference>
<dbReference type="InterPro" id="IPR006145">
    <property type="entry name" value="PsdUridine_synth_RsuA/RluA"/>
</dbReference>
<dbReference type="InterPro" id="IPR050188">
    <property type="entry name" value="RluA_PseudoU_synthase"/>
</dbReference>
<dbReference type="Pfam" id="PF00849">
    <property type="entry name" value="PseudoU_synth_2"/>
    <property type="match status" value="1"/>
</dbReference>
<gene>
    <name evidence="4" type="ORF">EVOR1521_LOCUS11839</name>
</gene>
<dbReference type="EMBL" id="CAUJNA010001203">
    <property type="protein sequence ID" value="CAJ1385186.1"/>
    <property type="molecule type" value="Genomic_DNA"/>
</dbReference>
<evidence type="ECO:0000313" key="4">
    <source>
        <dbReference type="EMBL" id="CAJ1385186.1"/>
    </source>
</evidence>
<keyword evidence="5" id="KW-1185">Reference proteome</keyword>
<accession>A0AA36MZB4</accession>
<protein>
    <recommendedName>
        <fullName evidence="3">Pseudouridine synthase RsuA/RluA-like domain-containing protein</fullName>
    </recommendedName>
</protein>
<evidence type="ECO:0000313" key="5">
    <source>
        <dbReference type="Proteomes" id="UP001178507"/>
    </source>
</evidence>
<organism evidence="4 5">
    <name type="scientific">Effrenium voratum</name>
    <dbReference type="NCBI Taxonomy" id="2562239"/>
    <lineage>
        <taxon>Eukaryota</taxon>
        <taxon>Sar</taxon>
        <taxon>Alveolata</taxon>
        <taxon>Dinophyceae</taxon>
        <taxon>Suessiales</taxon>
        <taxon>Symbiodiniaceae</taxon>
        <taxon>Effrenium</taxon>
    </lineage>
</organism>